<dbReference type="PROSITE" id="PS50850">
    <property type="entry name" value="MFS"/>
    <property type="match status" value="1"/>
</dbReference>
<dbReference type="SUPFAM" id="SSF103473">
    <property type="entry name" value="MFS general substrate transporter"/>
    <property type="match status" value="1"/>
</dbReference>
<comment type="caution">
    <text evidence="8">The sequence shown here is derived from an EMBL/GenBank/DDBJ whole genome shotgun (WGS) entry which is preliminary data.</text>
</comment>
<evidence type="ECO:0000256" key="5">
    <source>
        <dbReference type="ARBA" id="ARBA00023136"/>
    </source>
</evidence>
<evidence type="ECO:0000256" key="1">
    <source>
        <dbReference type="ARBA" id="ARBA00004651"/>
    </source>
</evidence>
<protein>
    <submittedName>
        <fullName evidence="8">MFS transporter</fullName>
    </submittedName>
</protein>
<evidence type="ECO:0000256" key="2">
    <source>
        <dbReference type="ARBA" id="ARBA00022475"/>
    </source>
</evidence>
<keyword evidence="3 6" id="KW-0812">Transmembrane</keyword>
<name>A0ABV6EKC3_9GAMM</name>
<keyword evidence="2" id="KW-1003">Cell membrane</keyword>
<evidence type="ECO:0000256" key="3">
    <source>
        <dbReference type="ARBA" id="ARBA00022692"/>
    </source>
</evidence>
<feature type="transmembrane region" description="Helical" evidence="6">
    <location>
        <begin position="80"/>
        <end position="100"/>
    </location>
</feature>
<evidence type="ECO:0000256" key="6">
    <source>
        <dbReference type="SAM" id="Phobius"/>
    </source>
</evidence>
<dbReference type="CDD" id="cd17324">
    <property type="entry name" value="MFS_NepI_like"/>
    <property type="match status" value="1"/>
</dbReference>
<reference evidence="8 9" key="1">
    <citation type="submission" date="2024-09" db="EMBL/GenBank/DDBJ databases">
        <authorList>
            <person name="Sun Q."/>
            <person name="Mori K."/>
        </authorList>
    </citation>
    <scope>NUCLEOTIDE SEQUENCE [LARGE SCALE GENOMIC DNA]</scope>
    <source>
        <strain evidence="8 9">CCM 8626</strain>
    </source>
</reference>
<proteinExistence type="predicted"/>
<dbReference type="InterPro" id="IPR050189">
    <property type="entry name" value="MFS_Efflux_Transporters"/>
</dbReference>
<keyword evidence="5 6" id="KW-0472">Membrane</keyword>
<feature type="transmembrane region" description="Helical" evidence="6">
    <location>
        <begin position="167"/>
        <end position="190"/>
    </location>
</feature>
<sequence length="405" mass="42254">MLNNKDKPASSPWLAIFSLTVACFVMVTTEFLPIGLLTNIASSMDVSTGKAGLMITIPGIVAAVAAPLLSLLSGRLDRRLLMLYLSALLIISNLVSALAVNFPMMLMGRVLLGVSVGGFWSFAASYGRHLVPVASQGRATALILSGISVGAVCGVPAGALIGDLFNWRAAFFGSAVLASIVLLAQMRLLTSVPPTRAVTPNDLLLPLRLPMARIGLIAIVLLFAGHFAAYTYLRPLLQQVFALSPTAISLQLLAYGAIGLLGTFLGERLAERSLRATFILITVMLAGILIISPLLSGIPGATLMVLVWGLAFGAVPVCAANWMFDAVPQAPEAGQALLVSVIQIALASGSMLGGEVVDWQGVSSAMLFGGALILSATLVFGWSLRTKRTALSPLANTDAKACPQD</sequence>
<evidence type="ECO:0000313" key="8">
    <source>
        <dbReference type="EMBL" id="MFC0229438.1"/>
    </source>
</evidence>
<feature type="domain" description="Major facilitator superfamily (MFS) profile" evidence="7">
    <location>
        <begin position="15"/>
        <end position="387"/>
    </location>
</feature>
<dbReference type="RefSeq" id="WP_380680684.1">
    <property type="nucleotide sequence ID" value="NZ_CP173186.1"/>
</dbReference>
<feature type="transmembrane region" description="Helical" evidence="6">
    <location>
        <begin position="336"/>
        <end position="353"/>
    </location>
</feature>
<dbReference type="InterPro" id="IPR011701">
    <property type="entry name" value="MFS"/>
</dbReference>
<feature type="transmembrane region" description="Helical" evidence="6">
    <location>
        <begin position="211"/>
        <end position="233"/>
    </location>
</feature>
<dbReference type="EMBL" id="JBHLXG010000038">
    <property type="protein sequence ID" value="MFC0229438.1"/>
    <property type="molecule type" value="Genomic_DNA"/>
</dbReference>
<feature type="transmembrane region" description="Helical" evidence="6">
    <location>
        <begin position="239"/>
        <end position="265"/>
    </location>
</feature>
<feature type="transmembrane region" description="Helical" evidence="6">
    <location>
        <begin position="139"/>
        <end position="161"/>
    </location>
</feature>
<keyword evidence="4 6" id="KW-1133">Transmembrane helix</keyword>
<dbReference type="Gene3D" id="1.20.1250.20">
    <property type="entry name" value="MFS general substrate transporter like domains"/>
    <property type="match status" value="1"/>
</dbReference>
<dbReference type="InterPro" id="IPR020846">
    <property type="entry name" value="MFS_dom"/>
</dbReference>
<comment type="subcellular location">
    <subcellularLocation>
        <location evidence="1">Cell membrane</location>
        <topology evidence="1">Multi-pass membrane protein</topology>
    </subcellularLocation>
</comment>
<feature type="transmembrane region" description="Helical" evidence="6">
    <location>
        <begin position="52"/>
        <end position="73"/>
    </location>
</feature>
<dbReference type="PANTHER" id="PTHR43124">
    <property type="entry name" value="PURINE EFFLUX PUMP PBUE"/>
    <property type="match status" value="1"/>
</dbReference>
<dbReference type="Pfam" id="PF07690">
    <property type="entry name" value="MFS_1"/>
    <property type="match status" value="1"/>
</dbReference>
<dbReference type="PANTHER" id="PTHR43124:SF3">
    <property type="entry name" value="CHLORAMPHENICOL EFFLUX PUMP RV0191"/>
    <property type="match status" value="1"/>
</dbReference>
<evidence type="ECO:0000256" key="4">
    <source>
        <dbReference type="ARBA" id="ARBA00022989"/>
    </source>
</evidence>
<evidence type="ECO:0000313" key="9">
    <source>
        <dbReference type="Proteomes" id="UP001589792"/>
    </source>
</evidence>
<accession>A0ABV6EKC3</accession>
<feature type="transmembrane region" description="Helical" evidence="6">
    <location>
        <begin position="301"/>
        <end position="324"/>
    </location>
</feature>
<evidence type="ECO:0000259" key="7">
    <source>
        <dbReference type="PROSITE" id="PS50850"/>
    </source>
</evidence>
<dbReference type="Proteomes" id="UP001589792">
    <property type="component" value="Unassembled WGS sequence"/>
</dbReference>
<keyword evidence="9" id="KW-1185">Reference proteome</keyword>
<organism evidence="8 9">
    <name type="scientific">Serratia aquatilis</name>
    <dbReference type="NCBI Taxonomy" id="1737515"/>
    <lineage>
        <taxon>Bacteria</taxon>
        <taxon>Pseudomonadati</taxon>
        <taxon>Pseudomonadota</taxon>
        <taxon>Gammaproteobacteria</taxon>
        <taxon>Enterobacterales</taxon>
        <taxon>Yersiniaceae</taxon>
        <taxon>Serratia</taxon>
    </lineage>
</organism>
<dbReference type="InterPro" id="IPR036259">
    <property type="entry name" value="MFS_trans_sf"/>
</dbReference>
<feature type="transmembrane region" description="Helical" evidence="6">
    <location>
        <begin position="12"/>
        <end position="32"/>
    </location>
</feature>
<feature type="transmembrane region" description="Helical" evidence="6">
    <location>
        <begin position="277"/>
        <end position="295"/>
    </location>
</feature>
<feature type="transmembrane region" description="Helical" evidence="6">
    <location>
        <begin position="106"/>
        <end position="127"/>
    </location>
</feature>
<dbReference type="PROSITE" id="PS51257">
    <property type="entry name" value="PROKAR_LIPOPROTEIN"/>
    <property type="match status" value="1"/>
</dbReference>
<feature type="transmembrane region" description="Helical" evidence="6">
    <location>
        <begin position="365"/>
        <end position="384"/>
    </location>
</feature>
<gene>
    <name evidence="8" type="ORF">ACFFJ3_23565</name>
</gene>